<dbReference type="Proteomes" id="UP001139006">
    <property type="component" value="Unassembled WGS sequence"/>
</dbReference>
<accession>A0A9X2FG50</accession>
<dbReference type="RefSeq" id="WP_253358591.1">
    <property type="nucleotide sequence ID" value="NZ_JAIULA010000001.1"/>
</dbReference>
<dbReference type="InterPro" id="IPR005135">
    <property type="entry name" value="Endo/exonuclease/phosphatase"/>
</dbReference>
<evidence type="ECO:0000313" key="2">
    <source>
        <dbReference type="EMBL" id="MCP0885857.1"/>
    </source>
</evidence>
<dbReference type="GO" id="GO:0016020">
    <property type="term" value="C:membrane"/>
    <property type="evidence" value="ECO:0007669"/>
    <property type="project" value="GOC"/>
</dbReference>
<dbReference type="PANTHER" id="PTHR14859:SF1">
    <property type="entry name" value="PGAP2-INTERACTING PROTEIN"/>
    <property type="match status" value="1"/>
</dbReference>
<dbReference type="EMBL" id="JAIULA010000001">
    <property type="protein sequence ID" value="MCP0885857.1"/>
    <property type="molecule type" value="Genomic_DNA"/>
</dbReference>
<keyword evidence="2" id="KW-0378">Hydrolase</keyword>
<dbReference type="PANTHER" id="PTHR14859">
    <property type="entry name" value="CALCOFLUOR WHITE HYPERSENSITIVE PROTEIN PRECURSOR"/>
    <property type="match status" value="1"/>
</dbReference>
<keyword evidence="3" id="KW-1185">Reference proteome</keyword>
<gene>
    <name evidence="2" type="ORF">LB941_00730</name>
</gene>
<keyword evidence="2" id="KW-0540">Nuclease</keyword>
<dbReference type="Gene3D" id="3.60.10.10">
    <property type="entry name" value="Endonuclease/exonuclease/phosphatase"/>
    <property type="match status" value="1"/>
</dbReference>
<dbReference type="InterPro" id="IPR036691">
    <property type="entry name" value="Endo/exonu/phosph_ase_sf"/>
</dbReference>
<dbReference type="Pfam" id="PF03372">
    <property type="entry name" value="Exo_endo_phos"/>
    <property type="match status" value="1"/>
</dbReference>
<feature type="domain" description="Endonuclease/exonuclease/phosphatase" evidence="1">
    <location>
        <begin position="4"/>
        <end position="272"/>
    </location>
</feature>
<comment type="caution">
    <text evidence="2">The sequence shown here is derived from an EMBL/GenBank/DDBJ whole genome shotgun (WGS) entry which is preliminary data.</text>
</comment>
<dbReference type="AlphaFoldDB" id="A0A9X2FG50"/>
<organism evidence="2 3">
    <name type="scientific">Ligilactobacillus ubinensis</name>
    <dbReference type="NCBI Taxonomy" id="2876789"/>
    <lineage>
        <taxon>Bacteria</taxon>
        <taxon>Bacillati</taxon>
        <taxon>Bacillota</taxon>
        <taxon>Bacilli</taxon>
        <taxon>Lactobacillales</taxon>
        <taxon>Lactobacillaceae</taxon>
        <taxon>Ligilactobacillus</taxon>
    </lineage>
</organism>
<proteinExistence type="predicted"/>
<dbReference type="GO" id="GO:0006506">
    <property type="term" value="P:GPI anchor biosynthetic process"/>
    <property type="evidence" value="ECO:0007669"/>
    <property type="project" value="TreeGrafter"/>
</dbReference>
<dbReference type="GO" id="GO:0004519">
    <property type="term" value="F:endonuclease activity"/>
    <property type="evidence" value="ECO:0007669"/>
    <property type="project" value="UniProtKB-KW"/>
</dbReference>
<protein>
    <submittedName>
        <fullName evidence="2">Endonuclease/exonuclease/phosphatase family protein</fullName>
    </submittedName>
</protein>
<keyword evidence="2" id="KW-0255">Endonuclease</keyword>
<dbReference type="InterPro" id="IPR051916">
    <property type="entry name" value="GPI-anchor_lipid_remodeler"/>
</dbReference>
<name>A0A9X2FG50_9LACO</name>
<sequence length="296" mass="33027">MRLLTLNCHSLLEYDTKKQIKEIVDFVVRESITIVALQEVSQLVANKSLEQASLAESGFVMPAETDIPVKEGNFAYLLVQAFKKVKLSFSWTWTATHIGYDKLDEGIALLTLKPLSDVHAPVIVASSEYDQYTDYRRRKLLFGKVGDAKGSVVATGHLDGWQKDIFYAEWDQVLENLAEFADSKAAVYLLGDFNVDAEKDETNYAHICRKFIDTYEVALSRGDGMTVRGSIDGWEDSDVARRIDYILTTDSKEVAYSRVCFDGQETQRISDHAGIVVEMATPVTVQVTANSKSATA</sequence>
<reference evidence="2 3" key="1">
    <citation type="journal article" date="2023" name="Int. J. Syst. Evol. Microbiol.">
        <title>Ligilactobacillus ubinensis sp. nov., a novel species isolated from the wild ferment of a durian fruit (Durio zibethinus).</title>
        <authorList>
            <person name="Heng Y.C."/>
            <person name="Menon N."/>
            <person name="Chen B."/>
            <person name="Loo B.Z.L."/>
            <person name="Wong G.W.J."/>
            <person name="Lim A.C.H."/>
            <person name="Silvaraju S."/>
            <person name="Kittelmann S."/>
        </authorList>
    </citation>
    <scope>NUCLEOTIDE SEQUENCE [LARGE SCALE GENOMIC DNA]</scope>
    <source>
        <strain evidence="2 3">WILCCON 0076</strain>
    </source>
</reference>
<evidence type="ECO:0000313" key="3">
    <source>
        <dbReference type="Proteomes" id="UP001139006"/>
    </source>
</evidence>
<dbReference type="SUPFAM" id="SSF56219">
    <property type="entry name" value="DNase I-like"/>
    <property type="match status" value="1"/>
</dbReference>
<evidence type="ECO:0000259" key="1">
    <source>
        <dbReference type="Pfam" id="PF03372"/>
    </source>
</evidence>